<reference evidence="17" key="1">
    <citation type="journal article" date="2022" name="ISME J.">
        <title>Genetic and phylogenetic analysis of dissimilatory iodate-reducing bacteria identifies potential niches across the world's oceans.</title>
        <authorList>
            <person name="Reyes-Umana V."/>
            <person name="Henning Z."/>
            <person name="Lee K."/>
            <person name="Barnum T.P."/>
            <person name="Coates J.D."/>
        </authorList>
    </citation>
    <scope>NUCLEOTIDE SEQUENCE [LARGE SCALE GENOMIC DNA]</scope>
    <source>
        <strain evidence="17">IR12</strain>
    </source>
</reference>
<evidence type="ECO:0000256" key="11">
    <source>
        <dbReference type="PROSITE-ProRule" id="PRU01360"/>
    </source>
</evidence>
<comment type="subcellular location">
    <subcellularLocation>
        <location evidence="1 11">Cell outer membrane</location>
        <topology evidence="1 11">Multi-pass membrane protein</topology>
    </subcellularLocation>
</comment>
<evidence type="ECO:0000256" key="9">
    <source>
        <dbReference type="ARBA" id="ARBA00023170"/>
    </source>
</evidence>
<evidence type="ECO:0000256" key="4">
    <source>
        <dbReference type="ARBA" id="ARBA00022452"/>
    </source>
</evidence>
<protein>
    <submittedName>
        <fullName evidence="16">TonB-dependent receptor</fullName>
    </submittedName>
</protein>
<feature type="chain" id="PRO_5037911519" evidence="13">
    <location>
        <begin position="22"/>
        <end position="699"/>
    </location>
</feature>
<organism evidence="16 17">
    <name type="scientific">Denitromonas iodatirespirans</name>
    <dbReference type="NCBI Taxonomy" id="2795389"/>
    <lineage>
        <taxon>Bacteria</taxon>
        <taxon>Pseudomonadati</taxon>
        <taxon>Pseudomonadota</taxon>
        <taxon>Betaproteobacteria</taxon>
        <taxon>Rhodocyclales</taxon>
        <taxon>Zoogloeaceae</taxon>
        <taxon>Denitromonas</taxon>
    </lineage>
</organism>
<name>A0A944DSC5_DENI1</name>
<evidence type="ECO:0000313" key="17">
    <source>
        <dbReference type="Proteomes" id="UP000694660"/>
    </source>
</evidence>
<dbReference type="AlphaFoldDB" id="A0A944DSC5"/>
<comment type="caution">
    <text evidence="16">The sequence shown here is derived from an EMBL/GenBank/DDBJ whole genome shotgun (WGS) entry which is preliminary data.</text>
</comment>
<dbReference type="InterPro" id="IPR012910">
    <property type="entry name" value="Plug_dom"/>
</dbReference>
<keyword evidence="9 16" id="KW-0675">Receptor</keyword>
<keyword evidence="8 11" id="KW-0472">Membrane</keyword>
<evidence type="ECO:0000256" key="7">
    <source>
        <dbReference type="ARBA" id="ARBA00023077"/>
    </source>
</evidence>
<accession>A0A944DSC5</accession>
<dbReference type="GO" id="GO:0044718">
    <property type="term" value="P:siderophore transmembrane transport"/>
    <property type="evidence" value="ECO:0007669"/>
    <property type="project" value="TreeGrafter"/>
</dbReference>
<dbReference type="GO" id="GO:0009279">
    <property type="term" value="C:cell outer membrane"/>
    <property type="evidence" value="ECO:0007669"/>
    <property type="project" value="UniProtKB-SubCell"/>
</dbReference>
<evidence type="ECO:0000256" key="12">
    <source>
        <dbReference type="RuleBase" id="RU003357"/>
    </source>
</evidence>
<sequence length="699" mass="76483">MKHFRALIVGGSILLAGSASAATDAFADPDLLAAYGGTDFVSIATGSRQPLRRAPAVASVVTRDDILALGARDLTEALAGVPGLHIAYSSLVFNPIFSFRGNFSQFNPQVLLLINGIPMTSVFAGDRGSVWGGMPVDNIERIEVIRGPGSALYGADAFTGVINVITRSPNDWQGTDVGVRTGSFNTRDVWLNHAGTAGPVKLGFYVGWQKTDGDDQTIAYDAQTGLDRLFSTQSSLAPGPMSLGREGLDLGLDLIMGDWQLRAALKDYKDVGMGAGVANALDPAGRGRNERWTADLTWHPQDLAPDWDVTVQAHFLHMKDFSDIQLFPPGAFGGAFPEGMLGQPDKWERHGGLSAAAVYTGWADHRVRIGGGYQKLDLYKVRETKNYRFVGLTPTPLPGGLTEVSAEDAFMRPHTRHNRYLYAQDEWSLSRNWTLTSGVRHDAYSDFGHTTNPRLALVWDAGYTVSAKLLYGRAFRAPSFVEQYNVNNPIALGNPDVAPEKMETWEAALTWQPDQDTLLSANLFQYAIRDTLRQVPNSNPTTGSTAQNTGRVDGKGLEVEFSWRADPSLKFSGNYAYQYSSDRETGKNPGNAPRQTAYLRADWRPADGFVFTPRLRWVADRSREPARPNQTADTRSPLSDYVVLDLTVRAENVLKDVDLSLTVNNVADAAAYEPSQSPGQQDDFPLPGRTWLLSGTLRF</sequence>
<dbReference type="PANTHER" id="PTHR30069:SF29">
    <property type="entry name" value="HEMOGLOBIN AND HEMOGLOBIN-HAPTOGLOBIN-BINDING PROTEIN 1-RELATED"/>
    <property type="match status" value="1"/>
</dbReference>
<keyword evidence="6 13" id="KW-0732">Signal</keyword>
<dbReference type="SUPFAM" id="SSF56935">
    <property type="entry name" value="Porins"/>
    <property type="match status" value="1"/>
</dbReference>
<keyword evidence="5 11" id="KW-0812">Transmembrane</keyword>
<comment type="similarity">
    <text evidence="2 11 12">Belongs to the TonB-dependent receptor family.</text>
</comment>
<dbReference type="InterPro" id="IPR000531">
    <property type="entry name" value="Beta-barrel_TonB"/>
</dbReference>
<evidence type="ECO:0000256" key="13">
    <source>
        <dbReference type="SAM" id="SignalP"/>
    </source>
</evidence>
<evidence type="ECO:0000259" key="15">
    <source>
        <dbReference type="Pfam" id="PF07715"/>
    </source>
</evidence>
<dbReference type="InterPro" id="IPR039426">
    <property type="entry name" value="TonB-dep_rcpt-like"/>
</dbReference>
<feature type="domain" description="TonB-dependent receptor plug" evidence="15">
    <location>
        <begin position="51"/>
        <end position="161"/>
    </location>
</feature>
<keyword evidence="4 11" id="KW-1134">Transmembrane beta strand</keyword>
<dbReference type="RefSeq" id="WP_214363535.1">
    <property type="nucleotide sequence ID" value="NZ_JAEKFT010000033.1"/>
</dbReference>
<evidence type="ECO:0000256" key="1">
    <source>
        <dbReference type="ARBA" id="ARBA00004571"/>
    </source>
</evidence>
<dbReference type="InterPro" id="IPR037066">
    <property type="entry name" value="Plug_dom_sf"/>
</dbReference>
<evidence type="ECO:0000256" key="8">
    <source>
        <dbReference type="ARBA" id="ARBA00023136"/>
    </source>
</evidence>
<dbReference type="EMBL" id="JAEKFT010000033">
    <property type="protein sequence ID" value="MBT0963604.1"/>
    <property type="molecule type" value="Genomic_DNA"/>
</dbReference>
<dbReference type="Pfam" id="PF07715">
    <property type="entry name" value="Plug"/>
    <property type="match status" value="1"/>
</dbReference>
<feature type="signal peptide" evidence="13">
    <location>
        <begin position="1"/>
        <end position="21"/>
    </location>
</feature>
<proteinExistence type="inferred from homology"/>
<evidence type="ECO:0000256" key="10">
    <source>
        <dbReference type="ARBA" id="ARBA00023237"/>
    </source>
</evidence>
<evidence type="ECO:0000256" key="2">
    <source>
        <dbReference type="ARBA" id="ARBA00009810"/>
    </source>
</evidence>
<dbReference type="Gene3D" id="2.170.130.10">
    <property type="entry name" value="TonB-dependent receptor, plug domain"/>
    <property type="match status" value="1"/>
</dbReference>
<keyword evidence="17" id="KW-1185">Reference proteome</keyword>
<evidence type="ECO:0000256" key="3">
    <source>
        <dbReference type="ARBA" id="ARBA00022448"/>
    </source>
</evidence>
<dbReference type="GO" id="GO:0015344">
    <property type="term" value="F:siderophore uptake transmembrane transporter activity"/>
    <property type="evidence" value="ECO:0007669"/>
    <property type="project" value="TreeGrafter"/>
</dbReference>
<keyword evidence="3 11" id="KW-0813">Transport</keyword>
<evidence type="ECO:0000259" key="14">
    <source>
        <dbReference type="Pfam" id="PF00593"/>
    </source>
</evidence>
<feature type="domain" description="TonB-dependent receptor-like beta-barrel" evidence="14">
    <location>
        <begin position="283"/>
        <end position="666"/>
    </location>
</feature>
<evidence type="ECO:0000313" key="16">
    <source>
        <dbReference type="EMBL" id="MBT0963604.1"/>
    </source>
</evidence>
<evidence type="ECO:0000256" key="5">
    <source>
        <dbReference type="ARBA" id="ARBA00022692"/>
    </source>
</evidence>
<keyword evidence="10 11" id="KW-0998">Cell outer membrane</keyword>
<gene>
    <name evidence="16" type="ORF">I8J34_20655</name>
</gene>
<dbReference type="CDD" id="cd01347">
    <property type="entry name" value="ligand_gated_channel"/>
    <property type="match status" value="1"/>
</dbReference>
<dbReference type="Pfam" id="PF00593">
    <property type="entry name" value="TonB_dep_Rec_b-barrel"/>
    <property type="match status" value="1"/>
</dbReference>
<dbReference type="PANTHER" id="PTHR30069">
    <property type="entry name" value="TONB-DEPENDENT OUTER MEMBRANE RECEPTOR"/>
    <property type="match status" value="1"/>
</dbReference>
<dbReference type="Gene3D" id="2.40.170.20">
    <property type="entry name" value="TonB-dependent receptor, beta-barrel domain"/>
    <property type="match status" value="1"/>
</dbReference>
<keyword evidence="7 12" id="KW-0798">TonB box</keyword>
<dbReference type="InterPro" id="IPR036942">
    <property type="entry name" value="Beta-barrel_TonB_sf"/>
</dbReference>
<dbReference type="Proteomes" id="UP000694660">
    <property type="component" value="Unassembled WGS sequence"/>
</dbReference>
<evidence type="ECO:0000256" key="6">
    <source>
        <dbReference type="ARBA" id="ARBA00022729"/>
    </source>
</evidence>
<dbReference type="PROSITE" id="PS52016">
    <property type="entry name" value="TONB_DEPENDENT_REC_3"/>
    <property type="match status" value="1"/>
</dbReference>